<proteinExistence type="predicted"/>
<accession>A0A6C0EGH5</accession>
<dbReference type="AlphaFoldDB" id="A0A6C0EGH5"/>
<sequence>MDNNNRFSILILEKDVLEYIYYKTKFNEFAEKVKSKWYYFSRSKNEKIKMEFYKKYISKMRYLENHYRKNNIYTEYHRQIENQPLQEARVEEIEPIFATLVEPSAPTDIYRAINK</sequence>
<organism evidence="1">
    <name type="scientific">viral metagenome</name>
    <dbReference type="NCBI Taxonomy" id="1070528"/>
    <lineage>
        <taxon>unclassified sequences</taxon>
        <taxon>metagenomes</taxon>
        <taxon>organismal metagenomes</taxon>
    </lineage>
</organism>
<protein>
    <submittedName>
        <fullName evidence="1">Uncharacterized protein</fullName>
    </submittedName>
</protein>
<name>A0A6C0EGH5_9ZZZZ</name>
<dbReference type="EMBL" id="MN738854">
    <property type="protein sequence ID" value="QHT28286.1"/>
    <property type="molecule type" value="Genomic_DNA"/>
</dbReference>
<reference evidence="1" key="1">
    <citation type="journal article" date="2020" name="Nature">
        <title>Giant virus diversity and host interactions through global metagenomics.</title>
        <authorList>
            <person name="Schulz F."/>
            <person name="Roux S."/>
            <person name="Paez-Espino D."/>
            <person name="Jungbluth S."/>
            <person name="Walsh D.A."/>
            <person name="Denef V.J."/>
            <person name="McMahon K.D."/>
            <person name="Konstantinidis K.T."/>
            <person name="Eloe-Fadrosh E.A."/>
            <person name="Kyrpides N.C."/>
            <person name="Woyke T."/>
        </authorList>
    </citation>
    <scope>NUCLEOTIDE SEQUENCE</scope>
    <source>
        <strain evidence="1">GVMAG-M-3300001348-25</strain>
    </source>
</reference>
<evidence type="ECO:0000313" key="1">
    <source>
        <dbReference type="EMBL" id="QHT28286.1"/>
    </source>
</evidence>